<evidence type="ECO:0000256" key="5">
    <source>
        <dbReference type="ARBA" id="ARBA00023136"/>
    </source>
</evidence>
<evidence type="ECO:0000256" key="3">
    <source>
        <dbReference type="ARBA" id="ARBA00022692"/>
    </source>
</evidence>
<organism evidence="8 9">
    <name type="scientific">Methanobrevibacter woesei</name>
    <dbReference type="NCBI Taxonomy" id="190976"/>
    <lineage>
        <taxon>Archaea</taxon>
        <taxon>Methanobacteriati</taxon>
        <taxon>Methanobacteriota</taxon>
        <taxon>Methanomada group</taxon>
        <taxon>Methanobacteria</taxon>
        <taxon>Methanobacteriales</taxon>
        <taxon>Methanobacteriaceae</taxon>
        <taxon>Methanobrevibacter</taxon>
    </lineage>
</organism>
<dbReference type="PANTHER" id="PTHR36506:SF1">
    <property type="entry name" value="PREFLAGELLIN PEPTIDASE"/>
    <property type="match status" value="1"/>
</dbReference>
<sequence>MIYTIIILLQIIFSLILISTGVIFDLKKGIIPDKITLFLIIFGFVTNGLLSLITHNIKFILSSIISSVITYSICYLIWKLKIWGGGDVKLLTGISAVTPFAVEIPILNIYPQLSIYPFSFTVIINSILISFPFLVMLIFYLNMKNKIFSKNEELAINLINYRNFLLFIKTHFNKIIPIPELKEGMIINNFYFNDKHILDLITENKGNLKVYKAPKEEGYNYYFKSSTAGGLTEKDMYLLKIMYSQNIISKNISIKLGIPFAPFIAIGYVIALFFGDLTIILIRNLFLVI</sequence>
<feature type="transmembrane region" description="Helical" evidence="6">
    <location>
        <begin position="36"/>
        <end position="53"/>
    </location>
</feature>
<evidence type="ECO:0000256" key="2">
    <source>
        <dbReference type="ARBA" id="ARBA00022475"/>
    </source>
</evidence>
<feature type="domain" description="Prepilin type IV endopeptidase peptidase" evidence="7">
    <location>
        <begin position="13"/>
        <end position="119"/>
    </location>
</feature>
<feature type="transmembrane region" description="Helical" evidence="6">
    <location>
        <begin position="6"/>
        <end position="24"/>
    </location>
</feature>
<dbReference type="OrthoDB" id="65749at2157"/>
<keyword evidence="3 6" id="KW-0812">Transmembrane</keyword>
<evidence type="ECO:0000313" key="9">
    <source>
        <dbReference type="Proteomes" id="UP000245577"/>
    </source>
</evidence>
<dbReference type="Gene3D" id="1.20.120.1220">
    <property type="match status" value="1"/>
</dbReference>
<name>A0A2U1S853_9EURY</name>
<keyword evidence="4 6" id="KW-1133">Transmembrane helix</keyword>
<evidence type="ECO:0000259" key="7">
    <source>
        <dbReference type="Pfam" id="PF01478"/>
    </source>
</evidence>
<dbReference type="InterPro" id="IPR000045">
    <property type="entry name" value="Prepilin_IV_endopep_pep"/>
</dbReference>
<feature type="transmembrane region" description="Helical" evidence="6">
    <location>
        <begin position="59"/>
        <end position="78"/>
    </location>
</feature>
<comment type="caution">
    <text evidence="8">The sequence shown here is derived from an EMBL/GenBank/DDBJ whole genome shotgun (WGS) entry which is preliminary data.</text>
</comment>
<dbReference type="AlphaFoldDB" id="A0A2U1S853"/>
<gene>
    <name evidence="8" type="ORF">MBBWO_10830</name>
</gene>
<protein>
    <submittedName>
        <fullName evidence="8">Type IV leader peptidase family protein</fullName>
    </submittedName>
</protein>
<keyword evidence="2" id="KW-1003">Cell membrane</keyword>
<evidence type="ECO:0000313" key="8">
    <source>
        <dbReference type="EMBL" id="PWB86229.1"/>
    </source>
</evidence>
<keyword evidence="9" id="KW-1185">Reference proteome</keyword>
<dbReference type="Proteomes" id="UP000245577">
    <property type="component" value="Unassembled WGS sequence"/>
</dbReference>
<evidence type="ECO:0000256" key="6">
    <source>
        <dbReference type="SAM" id="Phobius"/>
    </source>
</evidence>
<evidence type="ECO:0000256" key="4">
    <source>
        <dbReference type="ARBA" id="ARBA00022989"/>
    </source>
</evidence>
<feature type="transmembrane region" description="Helical" evidence="6">
    <location>
        <begin position="260"/>
        <end position="282"/>
    </location>
</feature>
<dbReference type="GO" id="GO:0005886">
    <property type="term" value="C:plasma membrane"/>
    <property type="evidence" value="ECO:0007669"/>
    <property type="project" value="UniProtKB-SubCell"/>
</dbReference>
<dbReference type="PANTHER" id="PTHR36506">
    <property type="entry name" value="PREFLAGELLIN PEPTIDASE"/>
    <property type="match status" value="1"/>
</dbReference>
<keyword evidence="5 6" id="KW-0472">Membrane</keyword>
<accession>A0A2U1S853</accession>
<dbReference type="RefSeq" id="WP_116669861.1">
    <property type="nucleotide sequence ID" value="NZ_CALIUN010000004.1"/>
</dbReference>
<dbReference type="GO" id="GO:0004190">
    <property type="term" value="F:aspartic-type endopeptidase activity"/>
    <property type="evidence" value="ECO:0007669"/>
    <property type="project" value="InterPro"/>
</dbReference>
<feature type="transmembrane region" description="Helical" evidence="6">
    <location>
        <begin position="90"/>
        <end position="110"/>
    </location>
</feature>
<dbReference type="Pfam" id="PF01478">
    <property type="entry name" value="Peptidase_A24"/>
    <property type="match status" value="1"/>
</dbReference>
<feature type="transmembrane region" description="Helical" evidence="6">
    <location>
        <begin position="116"/>
        <end position="141"/>
    </location>
</feature>
<comment type="subcellular location">
    <subcellularLocation>
        <location evidence="1">Cell membrane</location>
        <topology evidence="1">Multi-pass membrane protein</topology>
    </subcellularLocation>
</comment>
<dbReference type="EMBL" id="MZGU01000004">
    <property type="protein sequence ID" value="PWB86229.1"/>
    <property type="molecule type" value="Genomic_DNA"/>
</dbReference>
<reference evidence="8 9" key="1">
    <citation type="submission" date="2017-03" db="EMBL/GenBank/DDBJ databases">
        <title>Genome sequence of Methanobrevibacter wosei.</title>
        <authorList>
            <person name="Poehlein A."/>
            <person name="Seedorf H."/>
            <person name="Daniel R."/>
        </authorList>
    </citation>
    <scope>NUCLEOTIDE SEQUENCE [LARGE SCALE GENOMIC DNA]</scope>
    <source>
        <strain evidence="8 9">DSM 11979</strain>
    </source>
</reference>
<evidence type="ECO:0000256" key="1">
    <source>
        <dbReference type="ARBA" id="ARBA00004651"/>
    </source>
</evidence>
<proteinExistence type="predicted"/>
<dbReference type="InterPro" id="IPR052218">
    <property type="entry name" value="Preflagellin_Peptidase"/>
</dbReference>